<sequence length="219" mass="24919">MNRLKNFLNLLKTSPDDTRLEQLNAQIESQPNLASAYYQRGILLAGEYMLPVMHHSRNEQNDVPQAIADFNHAIELDPNLVDAYYQLANLYFALDIDDHTAQELLEAALNLAPNNIDCLLLYADLICCEGVNAYAIEILDRVIGEDPSAKHFFYKARTLMDNGEIAWNGDNFAQGGSLFQAAIEIFQQVMIMEDSEQYQPEAHEYINHCQQVLANHVYH</sequence>
<evidence type="ECO:0000256" key="3">
    <source>
        <dbReference type="ARBA" id="ARBA00022737"/>
    </source>
</evidence>
<evidence type="ECO:0000313" key="7">
    <source>
        <dbReference type="EMBL" id="EGU29586.1"/>
    </source>
</evidence>
<gene>
    <name evidence="7" type="ORF">VII00023_09249</name>
</gene>
<proteinExistence type="predicted"/>
<dbReference type="OrthoDB" id="1523318at2"/>
<dbReference type="RefSeq" id="WP_006714871.1">
    <property type="nucleotide sequence ID" value="NZ_AFWF01000320.1"/>
</dbReference>
<dbReference type="GO" id="GO:0030943">
    <property type="term" value="F:mitochondrion targeting sequence binding"/>
    <property type="evidence" value="ECO:0007669"/>
    <property type="project" value="TreeGrafter"/>
</dbReference>
<organism evidence="7 8">
    <name type="scientific">Vibrio ichthyoenteri ATCC 700023</name>
    <dbReference type="NCBI Taxonomy" id="870968"/>
    <lineage>
        <taxon>Bacteria</taxon>
        <taxon>Pseudomonadati</taxon>
        <taxon>Pseudomonadota</taxon>
        <taxon>Gammaproteobacteria</taxon>
        <taxon>Vibrionales</taxon>
        <taxon>Vibrionaceae</taxon>
        <taxon>Vibrio</taxon>
    </lineage>
</organism>
<evidence type="ECO:0000256" key="5">
    <source>
        <dbReference type="ARBA" id="ARBA00022989"/>
    </source>
</evidence>
<dbReference type="SUPFAM" id="SSF48452">
    <property type="entry name" value="TPR-like"/>
    <property type="match status" value="1"/>
</dbReference>
<reference evidence="7 8" key="1">
    <citation type="journal article" date="2012" name="Int. J. Syst. Evol. Microbiol.">
        <title>Vibrio caribbeanicus sp. nov., isolated from the marine sponge Scleritoderma cyanea.</title>
        <authorList>
            <person name="Hoffmann M."/>
            <person name="Monday S.R."/>
            <person name="Allard M.W."/>
            <person name="Strain E.A."/>
            <person name="Whittaker P."/>
            <person name="Naum M."/>
            <person name="McCarthy P.J."/>
            <person name="Lopez J.V."/>
            <person name="Fischer M."/>
            <person name="Brown E.W."/>
        </authorList>
    </citation>
    <scope>NUCLEOTIDE SEQUENCE [LARGE SCALE GENOMIC DNA]</scope>
    <source>
        <strain evidence="7 8">ATCC 700023</strain>
    </source>
</reference>
<dbReference type="GO" id="GO:0016020">
    <property type="term" value="C:membrane"/>
    <property type="evidence" value="ECO:0007669"/>
    <property type="project" value="UniProtKB-SubCell"/>
</dbReference>
<accession>F9S8U9</accession>
<evidence type="ECO:0000256" key="6">
    <source>
        <dbReference type="ARBA" id="ARBA00023136"/>
    </source>
</evidence>
<keyword evidence="8" id="KW-1185">Reference proteome</keyword>
<dbReference type="GO" id="GO:0008320">
    <property type="term" value="F:protein transmembrane transporter activity"/>
    <property type="evidence" value="ECO:0007669"/>
    <property type="project" value="TreeGrafter"/>
</dbReference>
<protein>
    <submittedName>
        <fullName evidence="7">Uncharacterized protein</fullName>
    </submittedName>
</protein>
<keyword evidence="3" id="KW-0677">Repeat</keyword>
<dbReference type="PANTHER" id="PTHR46208:SF1">
    <property type="entry name" value="MITOCHONDRIAL IMPORT RECEPTOR SUBUNIT TOM70"/>
    <property type="match status" value="1"/>
</dbReference>
<evidence type="ECO:0000256" key="2">
    <source>
        <dbReference type="ARBA" id="ARBA00022692"/>
    </source>
</evidence>
<name>F9S8U9_9VIBR</name>
<keyword evidence="6" id="KW-0472">Membrane</keyword>
<comment type="subcellular location">
    <subcellularLocation>
        <location evidence="1">Membrane</location>
    </subcellularLocation>
</comment>
<dbReference type="EMBL" id="AFWF01000320">
    <property type="protein sequence ID" value="EGU29586.1"/>
    <property type="molecule type" value="Genomic_DNA"/>
</dbReference>
<dbReference type="InterPro" id="IPR011990">
    <property type="entry name" value="TPR-like_helical_dom_sf"/>
</dbReference>
<dbReference type="Proteomes" id="UP000004605">
    <property type="component" value="Unassembled WGS sequence"/>
</dbReference>
<dbReference type="PANTHER" id="PTHR46208">
    <property type="entry name" value="MITOCHONDRIAL IMPORT RECEPTOR SUBUNIT TOM70"/>
    <property type="match status" value="1"/>
</dbReference>
<dbReference type="GO" id="GO:0005737">
    <property type="term" value="C:cytoplasm"/>
    <property type="evidence" value="ECO:0007669"/>
    <property type="project" value="UniProtKB-ARBA"/>
</dbReference>
<dbReference type="Gene3D" id="1.25.40.10">
    <property type="entry name" value="Tetratricopeptide repeat domain"/>
    <property type="match status" value="1"/>
</dbReference>
<evidence type="ECO:0000313" key="8">
    <source>
        <dbReference type="Proteomes" id="UP000004605"/>
    </source>
</evidence>
<keyword evidence="2" id="KW-0812">Transmembrane</keyword>
<dbReference type="GO" id="GO:0030150">
    <property type="term" value="P:protein import into mitochondrial matrix"/>
    <property type="evidence" value="ECO:0007669"/>
    <property type="project" value="TreeGrafter"/>
</dbReference>
<evidence type="ECO:0000256" key="1">
    <source>
        <dbReference type="ARBA" id="ARBA00004370"/>
    </source>
</evidence>
<keyword evidence="5" id="KW-1133">Transmembrane helix</keyword>
<dbReference type="AlphaFoldDB" id="F9S8U9"/>
<evidence type="ECO:0000256" key="4">
    <source>
        <dbReference type="ARBA" id="ARBA00022803"/>
    </source>
</evidence>
<dbReference type="Pfam" id="PF13414">
    <property type="entry name" value="TPR_11"/>
    <property type="match status" value="1"/>
</dbReference>
<comment type="caution">
    <text evidence="7">The sequence shown here is derived from an EMBL/GenBank/DDBJ whole genome shotgun (WGS) entry which is preliminary data.</text>
</comment>
<keyword evidence="4" id="KW-0802">TPR repeat</keyword>